<evidence type="ECO:0000313" key="1">
    <source>
        <dbReference type="Ensembl" id="ENSSPUP00000008482.1"/>
    </source>
</evidence>
<protein>
    <submittedName>
        <fullName evidence="1">Uncharacterized protein</fullName>
    </submittedName>
</protein>
<reference evidence="1" key="1">
    <citation type="submission" date="2025-08" db="UniProtKB">
        <authorList>
            <consortium name="Ensembl"/>
        </authorList>
    </citation>
    <scope>IDENTIFICATION</scope>
</reference>
<keyword evidence="2" id="KW-1185">Reference proteome</keyword>
<sequence>AYSRIQAVAAMDYSEEMDRDYEHGAYGDLRSMDSYLNQSYGMESHGCGGNRFRPDSLANSCSLRLM</sequence>
<dbReference type="Proteomes" id="UP000694392">
    <property type="component" value="Unplaced"/>
</dbReference>
<reference evidence="1" key="2">
    <citation type="submission" date="2025-09" db="UniProtKB">
        <authorList>
            <consortium name="Ensembl"/>
        </authorList>
    </citation>
    <scope>IDENTIFICATION</scope>
</reference>
<organism evidence="1 2">
    <name type="scientific">Sphenodon punctatus</name>
    <name type="common">Tuatara</name>
    <name type="synonym">Hatteria punctata</name>
    <dbReference type="NCBI Taxonomy" id="8508"/>
    <lineage>
        <taxon>Eukaryota</taxon>
        <taxon>Metazoa</taxon>
        <taxon>Chordata</taxon>
        <taxon>Craniata</taxon>
        <taxon>Vertebrata</taxon>
        <taxon>Euteleostomi</taxon>
        <taxon>Lepidosauria</taxon>
        <taxon>Sphenodontia</taxon>
        <taxon>Sphenodontidae</taxon>
        <taxon>Sphenodon</taxon>
    </lineage>
</organism>
<evidence type="ECO:0000313" key="2">
    <source>
        <dbReference type="Proteomes" id="UP000694392"/>
    </source>
</evidence>
<proteinExistence type="predicted"/>
<accession>A0A8D0GHM3</accession>
<dbReference type="AlphaFoldDB" id="A0A8D0GHM3"/>
<name>A0A8D0GHM3_SPHPU</name>
<dbReference type="Ensembl" id="ENSSPUT00000009046.1">
    <property type="protein sequence ID" value="ENSSPUP00000008482.1"/>
    <property type="gene ID" value="ENSSPUG00000006577.1"/>
</dbReference>